<feature type="transmembrane region" description="Helical" evidence="11">
    <location>
        <begin position="60"/>
        <end position="80"/>
    </location>
</feature>
<dbReference type="PANTHER" id="PTHR43099">
    <property type="entry name" value="UPF0053 PROTEIN YRKA"/>
    <property type="match status" value="1"/>
</dbReference>
<evidence type="ECO:0000256" key="4">
    <source>
        <dbReference type="ARBA" id="ARBA00022692"/>
    </source>
</evidence>
<proteinExistence type="inferred from homology"/>
<evidence type="ECO:0000256" key="1">
    <source>
        <dbReference type="ARBA" id="ARBA00004651"/>
    </source>
</evidence>
<evidence type="ECO:0000256" key="7">
    <source>
        <dbReference type="ARBA" id="ARBA00023122"/>
    </source>
</evidence>
<feature type="transmembrane region" description="Helical" evidence="11">
    <location>
        <begin position="6"/>
        <end position="32"/>
    </location>
</feature>
<name>A0ABU7LF70_9NOCA</name>
<dbReference type="InterPro" id="IPR046342">
    <property type="entry name" value="CBS_dom_sf"/>
</dbReference>
<dbReference type="InterPro" id="IPR000644">
    <property type="entry name" value="CBS_dom"/>
</dbReference>
<dbReference type="SUPFAM" id="SSF56176">
    <property type="entry name" value="FAD-binding/transporter-associated domain-like"/>
    <property type="match status" value="1"/>
</dbReference>
<dbReference type="InterPro" id="IPR016169">
    <property type="entry name" value="FAD-bd_PCMH_sub2"/>
</dbReference>
<keyword evidence="5" id="KW-0677">Repeat</keyword>
<keyword evidence="15" id="KW-1185">Reference proteome</keyword>
<evidence type="ECO:0000256" key="5">
    <source>
        <dbReference type="ARBA" id="ARBA00022737"/>
    </source>
</evidence>
<dbReference type="InterPro" id="IPR051676">
    <property type="entry name" value="UPF0053_domain"/>
</dbReference>
<dbReference type="Pfam" id="PF00571">
    <property type="entry name" value="CBS"/>
    <property type="match status" value="2"/>
</dbReference>
<keyword evidence="3" id="KW-1003">Cell membrane</keyword>
<keyword evidence="6 10" id="KW-1133">Transmembrane helix</keyword>
<evidence type="ECO:0000313" key="15">
    <source>
        <dbReference type="Proteomes" id="UP001336020"/>
    </source>
</evidence>
<keyword evidence="7 9" id="KW-0129">CBS domain</keyword>
<dbReference type="Pfam" id="PF03471">
    <property type="entry name" value="CorC_HlyC"/>
    <property type="match status" value="1"/>
</dbReference>
<sequence>MTADTVLNLALVLVFVLVGGVFAATEIALVTLRESQLRELERRSSRGRRTAELARNPNRFLSAVQIGVTVAGFFSAAYGASTLAPDFAPTLQGWGLSDRAANAAALIGTTLVIAYLSLVLGELVPKRIALQRATGTAVTTAPALDRFATVMRPVIWLLSISTDALVRLLGADPSRTNEEITHEELRDLLVGHEAVPDDERSVLTEVFDAGSRHLTEVMRPRTDVDFLGAATTIPDARTIALEQAHSRFPVIADTADHVLGFVHLRDLLLADPSPDTATVADLCRPILALPGSKPTLAALTVMRRDNAQIALIVDEYGGTAGIVTVEDIVEEIVGEIGDEFDPADDPTVFETASAPQRRPLHQQIDGRLHVEDFTRLTAIVLPEGPYETVAGFVLHHLQHLPGLGESVTVDGHRLTVGELDGHRIARLRLTRRRRAESDEPSHA</sequence>
<dbReference type="RefSeq" id="WP_330135371.1">
    <property type="nucleotide sequence ID" value="NZ_JAUTXY010000011.1"/>
</dbReference>
<accession>A0ABU7LF70</accession>
<keyword evidence="8 10" id="KW-0472">Membrane</keyword>
<feature type="domain" description="CBS" evidence="12">
    <location>
        <begin position="218"/>
        <end position="278"/>
    </location>
</feature>
<evidence type="ECO:0000256" key="10">
    <source>
        <dbReference type="PROSITE-ProRule" id="PRU01193"/>
    </source>
</evidence>
<dbReference type="SUPFAM" id="SSF54631">
    <property type="entry name" value="CBS-domain pair"/>
    <property type="match status" value="1"/>
</dbReference>
<comment type="similarity">
    <text evidence="2">Belongs to the UPF0053 family.</text>
</comment>
<organism evidence="14 15">
    <name type="scientific">Rhodococcus artemisiae</name>
    <dbReference type="NCBI Taxonomy" id="714159"/>
    <lineage>
        <taxon>Bacteria</taxon>
        <taxon>Bacillati</taxon>
        <taxon>Actinomycetota</taxon>
        <taxon>Actinomycetes</taxon>
        <taxon>Mycobacteriales</taxon>
        <taxon>Nocardiaceae</taxon>
        <taxon>Rhodococcus</taxon>
    </lineage>
</organism>
<dbReference type="Pfam" id="PF01595">
    <property type="entry name" value="CNNM"/>
    <property type="match status" value="1"/>
</dbReference>
<feature type="domain" description="CNNM transmembrane" evidence="13">
    <location>
        <begin position="1"/>
        <end position="199"/>
    </location>
</feature>
<dbReference type="InterPro" id="IPR005170">
    <property type="entry name" value="Transptr-assoc_dom"/>
</dbReference>
<dbReference type="Proteomes" id="UP001336020">
    <property type="component" value="Unassembled WGS sequence"/>
</dbReference>
<evidence type="ECO:0000256" key="9">
    <source>
        <dbReference type="PROSITE-ProRule" id="PRU00703"/>
    </source>
</evidence>
<evidence type="ECO:0000256" key="11">
    <source>
        <dbReference type="SAM" id="Phobius"/>
    </source>
</evidence>
<reference evidence="14 15" key="1">
    <citation type="submission" date="2023-07" db="EMBL/GenBank/DDBJ databases">
        <authorList>
            <person name="Girao M."/>
            <person name="Carvalho M.F."/>
        </authorList>
    </citation>
    <scope>NUCLEOTIDE SEQUENCE [LARGE SCALE GENOMIC DNA]</scope>
    <source>
        <strain evidence="14 15">YIM65754</strain>
    </source>
</reference>
<evidence type="ECO:0000259" key="12">
    <source>
        <dbReference type="PROSITE" id="PS51371"/>
    </source>
</evidence>
<gene>
    <name evidence="14" type="ORF">Q7514_21930</name>
</gene>
<dbReference type="CDD" id="cd04590">
    <property type="entry name" value="CBS_pair_CorC_HlyC_assoc"/>
    <property type="match status" value="1"/>
</dbReference>
<dbReference type="InterPro" id="IPR044751">
    <property type="entry name" value="Ion_transp-like_CBS"/>
</dbReference>
<evidence type="ECO:0000259" key="13">
    <source>
        <dbReference type="PROSITE" id="PS51846"/>
    </source>
</evidence>
<feature type="transmembrane region" description="Helical" evidence="11">
    <location>
        <begin position="100"/>
        <end position="124"/>
    </location>
</feature>
<comment type="caution">
    <text evidence="14">The sequence shown here is derived from an EMBL/GenBank/DDBJ whole genome shotgun (WGS) entry which is preliminary data.</text>
</comment>
<dbReference type="Gene3D" id="3.10.580.10">
    <property type="entry name" value="CBS-domain"/>
    <property type="match status" value="1"/>
</dbReference>
<keyword evidence="4 10" id="KW-0812">Transmembrane</keyword>
<dbReference type="InterPro" id="IPR002550">
    <property type="entry name" value="CNNM"/>
</dbReference>
<comment type="subcellular location">
    <subcellularLocation>
        <location evidence="1">Cell membrane</location>
        <topology evidence="1">Multi-pass membrane protein</topology>
    </subcellularLocation>
</comment>
<feature type="domain" description="CBS" evidence="12">
    <location>
        <begin position="282"/>
        <end position="339"/>
    </location>
</feature>
<dbReference type="InterPro" id="IPR036318">
    <property type="entry name" value="FAD-bd_PCMH-like_sf"/>
</dbReference>
<dbReference type="PROSITE" id="PS51371">
    <property type="entry name" value="CBS"/>
    <property type="match status" value="2"/>
</dbReference>
<evidence type="ECO:0000256" key="3">
    <source>
        <dbReference type="ARBA" id="ARBA00022475"/>
    </source>
</evidence>
<dbReference type="Gene3D" id="3.30.465.10">
    <property type="match status" value="1"/>
</dbReference>
<evidence type="ECO:0000256" key="6">
    <source>
        <dbReference type="ARBA" id="ARBA00022989"/>
    </source>
</evidence>
<dbReference type="SMART" id="SM01091">
    <property type="entry name" value="CorC_HlyC"/>
    <property type="match status" value="1"/>
</dbReference>
<protein>
    <submittedName>
        <fullName evidence="14">Hemolysin family protein</fullName>
    </submittedName>
</protein>
<dbReference type="EMBL" id="JAUTXY010000011">
    <property type="protein sequence ID" value="MEE2060183.1"/>
    <property type="molecule type" value="Genomic_DNA"/>
</dbReference>
<dbReference type="PROSITE" id="PS51846">
    <property type="entry name" value="CNNM"/>
    <property type="match status" value="1"/>
</dbReference>
<evidence type="ECO:0000313" key="14">
    <source>
        <dbReference type="EMBL" id="MEE2060183.1"/>
    </source>
</evidence>
<evidence type="ECO:0000256" key="8">
    <source>
        <dbReference type="ARBA" id="ARBA00023136"/>
    </source>
</evidence>
<evidence type="ECO:0000256" key="2">
    <source>
        <dbReference type="ARBA" id="ARBA00006337"/>
    </source>
</evidence>
<dbReference type="PANTHER" id="PTHR43099:SF5">
    <property type="entry name" value="HLYC_CORC FAMILY TRANSPORTER"/>
    <property type="match status" value="1"/>
</dbReference>